<accession>A0A853C2J5</accession>
<dbReference type="SMART" id="SM00507">
    <property type="entry name" value="HNHc"/>
    <property type="match status" value="1"/>
</dbReference>
<dbReference type="InterPro" id="IPR003870">
    <property type="entry name" value="DUF222"/>
</dbReference>
<gene>
    <name evidence="3" type="ORF">HNR19_003108</name>
</gene>
<sequence length="427" mass="47002">MTTSTTGTAPAVPVVGDPVPDHPVLAALAAVDAALASVRETQPVFMTTRQKKQALLAAHRIRAQFAELQARLLASSSDVAEADGASDVASWLSHHTQCDLRGSKRDLKLAQGLDARYPKVAKAMADGVLSVEHARVIVAVLDALPAVVSLEIRDKAEAELINRSTEFTPDEIRRLGRRILEVVAPEIFEDAEAKKLLEEEQSARKRMRLFFKNTGDGTTRLTGLLPTSEAERLKTYLHAYTSPRHANGEYGEADTIPYSRKLAGAFCALLEHLDPHRLPLHGGDATTLMVTITLEDLKTDLAVAGLLGDKDPISASEARRLACTAGIIPVVLGNHSEVLDLGRTDRLYRPAQRKAIRLRDQQCRTEGCRHPAEWCEVHHLKPWSQGGRTDLDDGVLMCPHDHHRIHDPTYDWQILANGQIRFTKKQS</sequence>
<evidence type="ECO:0000313" key="4">
    <source>
        <dbReference type="Proteomes" id="UP000530424"/>
    </source>
</evidence>
<keyword evidence="4" id="KW-1185">Reference proteome</keyword>
<feature type="domain" description="HNH nuclease" evidence="2">
    <location>
        <begin position="351"/>
        <end position="403"/>
    </location>
</feature>
<dbReference type="GO" id="GO:0008270">
    <property type="term" value="F:zinc ion binding"/>
    <property type="evidence" value="ECO:0007669"/>
    <property type="project" value="InterPro"/>
</dbReference>
<evidence type="ECO:0000259" key="2">
    <source>
        <dbReference type="SMART" id="SM00507"/>
    </source>
</evidence>
<comment type="caution">
    <text evidence="3">The sequence shown here is derived from an EMBL/GenBank/DDBJ whole genome shotgun (WGS) entry which is preliminary data.</text>
</comment>
<comment type="similarity">
    <text evidence="1">Belongs to the Rv1128c/1148c/1588c/1702c/1945/3466 family.</text>
</comment>
<dbReference type="RefSeq" id="WP_179668782.1">
    <property type="nucleotide sequence ID" value="NZ_JACCFP010000001.1"/>
</dbReference>
<protein>
    <recommendedName>
        <fullName evidence="2">HNH nuclease domain-containing protein</fullName>
    </recommendedName>
</protein>
<dbReference type="Pfam" id="PF02720">
    <property type="entry name" value="DUF222"/>
    <property type="match status" value="1"/>
</dbReference>
<organism evidence="3 4">
    <name type="scientific">Nocardioides thalensis</name>
    <dbReference type="NCBI Taxonomy" id="1914755"/>
    <lineage>
        <taxon>Bacteria</taxon>
        <taxon>Bacillati</taxon>
        <taxon>Actinomycetota</taxon>
        <taxon>Actinomycetes</taxon>
        <taxon>Propionibacteriales</taxon>
        <taxon>Nocardioidaceae</taxon>
        <taxon>Nocardioides</taxon>
    </lineage>
</organism>
<dbReference type="Gene3D" id="1.10.30.50">
    <property type="match status" value="1"/>
</dbReference>
<dbReference type="GO" id="GO:0003676">
    <property type="term" value="F:nucleic acid binding"/>
    <property type="evidence" value="ECO:0007669"/>
    <property type="project" value="InterPro"/>
</dbReference>
<dbReference type="EMBL" id="JACCFP010000001">
    <property type="protein sequence ID" value="NYJ02410.1"/>
    <property type="molecule type" value="Genomic_DNA"/>
</dbReference>
<dbReference type="InterPro" id="IPR002711">
    <property type="entry name" value="HNH"/>
</dbReference>
<dbReference type="Proteomes" id="UP000530424">
    <property type="component" value="Unassembled WGS sequence"/>
</dbReference>
<dbReference type="GO" id="GO:0004519">
    <property type="term" value="F:endonuclease activity"/>
    <property type="evidence" value="ECO:0007669"/>
    <property type="project" value="InterPro"/>
</dbReference>
<dbReference type="InterPro" id="IPR003615">
    <property type="entry name" value="HNH_nuc"/>
</dbReference>
<dbReference type="Pfam" id="PF01844">
    <property type="entry name" value="HNH"/>
    <property type="match status" value="1"/>
</dbReference>
<proteinExistence type="inferred from homology"/>
<reference evidence="3 4" key="1">
    <citation type="submission" date="2020-07" db="EMBL/GenBank/DDBJ databases">
        <title>Sequencing the genomes of 1000 actinobacteria strains.</title>
        <authorList>
            <person name="Klenk H.-P."/>
        </authorList>
    </citation>
    <scope>NUCLEOTIDE SEQUENCE [LARGE SCALE GENOMIC DNA]</scope>
    <source>
        <strain evidence="3 4">DSM 103833</strain>
    </source>
</reference>
<evidence type="ECO:0000256" key="1">
    <source>
        <dbReference type="ARBA" id="ARBA00023450"/>
    </source>
</evidence>
<dbReference type="AlphaFoldDB" id="A0A853C2J5"/>
<evidence type="ECO:0000313" key="3">
    <source>
        <dbReference type="EMBL" id="NYJ02410.1"/>
    </source>
</evidence>
<dbReference type="CDD" id="cd00085">
    <property type="entry name" value="HNHc"/>
    <property type="match status" value="1"/>
</dbReference>
<name>A0A853C2J5_9ACTN</name>